<dbReference type="Gene3D" id="2.30.30.940">
    <property type="match status" value="1"/>
</dbReference>
<evidence type="ECO:0000259" key="1">
    <source>
        <dbReference type="Pfam" id="PF13538"/>
    </source>
</evidence>
<name>A0A1H5XC47_9BACT</name>
<dbReference type="STRING" id="1120964.GCA_001313265_04207"/>
<organism evidence="2 3">
    <name type="scientific">Algoriphagus boritolerans DSM 17298 = JCM 18970</name>
    <dbReference type="NCBI Taxonomy" id="1120964"/>
    <lineage>
        <taxon>Bacteria</taxon>
        <taxon>Pseudomonadati</taxon>
        <taxon>Bacteroidota</taxon>
        <taxon>Cytophagia</taxon>
        <taxon>Cytophagales</taxon>
        <taxon>Cyclobacteriaceae</taxon>
        <taxon>Algoriphagus</taxon>
    </lineage>
</organism>
<keyword evidence="2" id="KW-0347">Helicase</keyword>
<gene>
    <name evidence="2" type="ORF">SAMN03080598_02433</name>
</gene>
<dbReference type="RefSeq" id="WP_103925096.1">
    <property type="nucleotide sequence ID" value="NZ_FNVR01000013.1"/>
</dbReference>
<dbReference type="InterPro" id="IPR027785">
    <property type="entry name" value="UvrD-like_helicase_C"/>
</dbReference>
<evidence type="ECO:0000313" key="3">
    <source>
        <dbReference type="Proteomes" id="UP000236736"/>
    </source>
</evidence>
<keyword evidence="2" id="KW-0378">Hydrolase</keyword>
<keyword evidence="2" id="KW-0540">Nuclease</keyword>
<dbReference type="CDD" id="cd18809">
    <property type="entry name" value="SF1_C_RecD"/>
    <property type="match status" value="1"/>
</dbReference>
<dbReference type="CDD" id="cd17933">
    <property type="entry name" value="DEXSc_RecD-like"/>
    <property type="match status" value="1"/>
</dbReference>
<dbReference type="Pfam" id="PF13538">
    <property type="entry name" value="UvrD_C_2"/>
    <property type="match status" value="1"/>
</dbReference>
<dbReference type="Gene3D" id="3.40.50.300">
    <property type="entry name" value="P-loop containing nucleotide triphosphate hydrolases"/>
    <property type="match status" value="2"/>
</dbReference>
<dbReference type="InterPro" id="IPR050534">
    <property type="entry name" value="Coronavir_polyprotein_1ab"/>
</dbReference>
<protein>
    <submittedName>
        <fullName evidence="2">ATP-dependent exoDNAse (Exonuclease V), alpha subunit, helicase superfamily I</fullName>
    </submittedName>
</protein>
<reference evidence="3" key="1">
    <citation type="submission" date="2016-10" db="EMBL/GenBank/DDBJ databases">
        <authorList>
            <person name="Varghese N."/>
            <person name="Submissions S."/>
        </authorList>
    </citation>
    <scope>NUCLEOTIDE SEQUENCE [LARGE SCALE GENOMIC DNA]</scope>
    <source>
        <strain evidence="3">DSM 17298</strain>
    </source>
</reference>
<dbReference type="InterPro" id="IPR027417">
    <property type="entry name" value="P-loop_NTPase"/>
</dbReference>
<keyword evidence="2" id="KW-0269">Exonuclease</keyword>
<sequence>MNKTLPIKHLSARVPWHDNKWNGKSCCNVLDNSFCRILPKIDATKQPDSETSDKEINEEFLPPCVSEKGTFLSPHSYAREVPHAWTNINPLFKHFRPCVYQDKPFSFDAVPFLWMIKENSKSDHPHRSQQARIYELDYKPELEAEVDAKLGFEGNHWVQHPHNQKVLLDSFFGCLKKQQSLIFFYCKHTPFSEPNERVIVGVAKVRTDIGEILQYKFDKETDNGHRSYPWDRCVEHTLTNKNSEGFLLPYHDILKFINENEIEVDLKEYAAFAPDFAQFSFAAELVEHDTAIDSLLTMADSLKKSEVLLDKKFTKELRWIDDEISKIWDMRGAFPGMGSVLSALQIEDGNTIAWEIEKYIFQKDGDLLKSDPWKIFEESMIEPNKYVKEKGLKLFTATSQRIWKGKPSKKKEFLKLLSRCQLNNDQASYIIDHHQTEIGTTEEITSNLYLLYEKTRFSAAGVSFRQVDKLVLPPEKIRDAFPLKECIALTDNLDERRVRAFATSIMEEAALEGHSILPFNDVLERLQAKAIDESFPIDEDILTAQSEEDFFKEEIESVLPSKENKFLFFKLKRLVELKAIIRQRLNFEQIIGKPLNIDKDWLNEVNNYKDFPTLDSTSPDYNDELLAREEKAEALRILTNYRFSVLIGPAGSGKTSLLEIFEQIPEIRRGGVLKLAPTGKARVKLGHDAKTLAQFLFPDRYDALTGNYFINEEGAKFSGARNIIIDEASMLTEEQLASLFDALGPVDRIILVGDYRQLPPIGTGRPFVDIVAQLKPTTFEKENIRSAPAYAELRQIRRQAQQKDKRWDVALSKCFGDEPTKEDIETFHSIAADEISSKHILMVKWYESDDFRKKFQEILENELELDAKDISKSFNRTIGAKDFGDYQYFNNGYAEKVIEDWQIISPVNGYGYGVKEVNKFIQTTYRKNFIELALNVQPKNSTYFQKRKIAKPKGNDNIVYGDKVINLKNTRWENWQWIKPTDRKEDAFKYIANGEIGVVTGEFRGANGKGKGEPNIEIAFSTQQGYSYVFWADQLKDDGKYSFDLAYAITVHKSQGSGFKKVFFVLPSKGAILSRELLYTALTRQEDKIIILHQGDFRDFIRLAATDASSTARRFTDLFHLPEVRQLKQKWFDARYVNISERGEPMLSKNEVIIANCLNKKEYRNRISYAYEDKLKFDNSTRTVKPDFTIENILTGKKFYWEHLGMMTKTDYREKWEKKLASYIQDGFVLHTKANPDNEKVLIITEENPNGGINSQEIDNLVKKYILEE</sequence>
<accession>A0A1H5XC47</accession>
<dbReference type="GO" id="GO:0004527">
    <property type="term" value="F:exonuclease activity"/>
    <property type="evidence" value="ECO:0007669"/>
    <property type="project" value="UniProtKB-KW"/>
</dbReference>
<dbReference type="EMBL" id="FNVR01000013">
    <property type="protein sequence ID" value="SEG09035.1"/>
    <property type="molecule type" value="Genomic_DNA"/>
</dbReference>
<dbReference type="GO" id="GO:0004386">
    <property type="term" value="F:helicase activity"/>
    <property type="evidence" value="ECO:0007669"/>
    <property type="project" value="UniProtKB-KW"/>
</dbReference>
<dbReference type="SUPFAM" id="SSF52540">
    <property type="entry name" value="P-loop containing nucleoside triphosphate hydrolases"/>
    <property type="match status" value="2"/>
</dbReference>
<keyword evidence="2" id="KW-0547">Nucleotide-binding</keyword>
<keyword evidence="2" id="KW-0067">ATP-binding</keyword>
<proteinExistence type="predicted"/>
<dbReference type="Pfam" id="PF13604">
    <property type="entry name" value="AAA_30"/>
    <property type="match status" value="1"/>
</dbReference>
<feature type="domain" description="UvrD-like helicase C-terminal" evidence="1">
    <location>
        <begin position="1045"/>
        <end position="1091"/>
    </location>
</feature>
<evidence type="ECO:0000313" key="2">
    <source>
        <dbReference type="EMBL" id="SEG09035.1"/>
    </source>
</evidence>
<dbReference type="PANTHER" id="PTHR43788">
    <property type="entry name" value="DNA2/NAM7 HELICASE FAMILY MEMBER"/>
    <property type="match status" value="1"/>
</dbReference>
<dbReference type="OrthoDB" id="9803432at2"/>
<keyword evidence="3" id="KW-1185">Reference proteome</keyword>
<dbReference type="AlphaFoldDB" id="A0A1H5XC47"/>
<dbReference type="Proteomes" id="UP000236736">
    <property type="component" value="Unassembled WGS sequence"/>
</dbReference>